<dbReference type="GO" id="GO:0005549">
    <property type="term" value="F:odorant binding"/>
    <property type="evidence" value="ECO:0007669"/>
    <property type="project" value="InterPro"/>
</dbReference>
<keyword evidence="2" id="KW-1003">Cell membrane</keyword>
<evidence type="ECO:0000313" key="11">
    <source>
        <dbReference type="EnsemblMetazoa" id="XP_016969306.1"/>
    </source>
</evidence>
<dbReference type="PANTHER" id="PTHR21137">
    <property type="entry name" value="ODORANT RECEPTOR"/>
    <property type="match status" value="1"/>
</dbReference>
<dbReference type="AlphaFoldDB" id="A0A6P4E763"/>
<dbReference type="GO" id="GO:0007165">
    <property type="term" value="P:signal transduction"/>
    <property type="evidence" value="ECO:0007669"/>
    <property type="project" value="UniProtKB-KW"/>
</dbReference>
<dbReference type="RefSeq" id="XP_016969306.1">
    <property type="nucleotide sequence ID" value="XM_017113817.1"/>
</dbReference>
<keyword evidence="12" id="KW-1185">Reference proteome</keyword>
<evidence type="ECO:0000313" key="12">
    <source>
        <dbReference type="Proteomes" id="UP001652680"/>
    </source>
</evidence>
<evidence type="ECO:0000256" key="9">
    <source>
        <dbReference type="ARBA" id="ARBA00023224"/>
    </source>
</evidence>
<proteinExistence type="inferred from homology"/>
<dbReference type="OrthoDB" id="6604226at2759"/>
<feature type="transmembrane region" description="Helical" evidence="10">
    <location>
        <begin position="295"/>
        <end position="315"/>
    </location>
</feature>
<protein>
    <recommendedName>
        <fullName evidence="10">Odorant receptor</fullName>
    </recommendedName>
</protein>
<comment type="caution">
    <text evidence="10">Lacks conserved residue(s) required for the propagation of feature annotation.</text>
</comment>
<gene>
    <name evidence="13" type="primary">LOC108037282</name>
    <name evidence="11" type="synonym">108037282</name>
</gene>
<dbReference type="InterPro" id="IPR004117">
    <property type="entry name" value="7tm6_olfct_rcpt"/>
</dbReference>
<comment type="similarity">
    <text evidence="10">Belongs to the insect chemoreceptor superfamily. Heteromeric odorant receptor channel (TC 1.A.69) family.</text>
</comment>
<dbReference type="GO" id="GO:0005886">
    <property type="term" value="C:plasma membrane"/>
    <property type="evidence" value="ECO:0007669"/>
    <property type="project" value="UniProtKB-SubCell"/>
</dbReference>
<sequence>MFFKYLRKPTPTDLLTSGESFQYYEYGMTWMGWRSIPMCQPIYGILSIFIFAWSVYYLPFGLLISCVLDIKNYSPSELLTVFQLFFDAVGTPFKVLFLRLHLWRVHKMKTLLNEMDKRCTSMEERYEVHRWVVRCNMAYLFFQSAYIGYTMSTFLSSAFSGVLPWRIYVPFLDWRKSKARFWITALHETFLMVFAVSQALITDFYAVLYGIMLRVHIRLLIKRVEKLCTDPDKSENENVEDLINCIKDHKLIQESAQVIRPVIARTIFVQFLLIGITLGLSMINLFFFADLWAGLATLVYMNGLIMQTFPFCFVCDQIKSDCELLENAIFHSDWVGSSRRYKSLLIFFLYNSQKSVEFTAGTIFPISTGTNIQVAKLAFSVVTFVNQLNIADRLTN</sequence>
<evidence type="ECO:0000256" key="4">
    <source>
        <dbReference type="ARBA" id="ARBA00022692"/>
    </source>
</evidence>
<comment type="subcellular location">
    <subcellularLocation>
        <location evidence="1 10">Cell membrane</location>
        <topology evidence="1 10">Multi-pass membrane protein</topology>
    </subcellularLocation>
</comment>
<feature type="transmembrane region" description="Helical" evidence="10">
    <location>
        <begin position="41"/>
        <end position="58"/>
    </location>
</feature>
<feature type="transmembrane region" description="Helical" evidence="10">
    <location>
        <begin position="78"/>
        <end position="98"/>
    </location>
</feature>
<name>A0A6P4E763_DRORH</name>
<keyword evidence="7 10" id="KW-0472">Membrane</keyword>
<keyword evidence="8 10" id="KW-0675">Receptor</keyword>
<dbReference type="OMA" id="KYLEYGM"/>
<dbReference type="PANTHER" id="PTHR21137:SF35">
    <property type="entry name" value="ODORANT RECEPTOR 19A-RELATED"/>
    <property type="match status" value="1"/>
</dbReference>
<dbReference type="Proteomes" id="UP001652680">
    <property type="component" value="Unassembled WGS sequence"/>
</dbReference>
<organism evidence="13">
    <name type="scientific">Drosophila rhopaloa</name>
    <name type="common">Fruit fly</name>
    <dbReference type="NCBI Taxonomy" id="1041015"/>
    <lineage>
        <taxon>Eukaryota</taxon>
        <taxon>Metazoa</taxon>
        <taxon>Ecdysozoa</taxon>
        <taxon>Arthropoda</taxon>
        <taxon>Hexapoda</taxon>
        <taxon>Insecta</taxon>
        <taxon>Pterygota</taxon>
        <taxon>Neoptera</taxon>
        <taxon>Endopterygota</taxon>
        <taxon>Diptera</taxon>
        <taxon>Brachycera</taxon>
        <taxon>Muscomorpha</taxon>
        <taxon>Ephydroidea</taxon>
        <taxon>Drosophilidae</taxon>
        <taxon>Drosophila</taxon>
        <taxon>Sophophora</taxon>
    </lineage>
</organism>
<dbReference type="Pfam" id="PF02949">
    <property type="entry name" value="7tm_6"/>
    <property type="match status" value="1"/>
</dbReference>
<reference evidence="11" key="3">
    <citation type="submission" date="2025-05" db="UniProtKB">
        <authorList>
            <consortium name="EnsemblMetazoa"/>
        </authorList>
    </citation>
    <scope>IDENTIFICATION</scope>
</reference>
<keyword evidence="6 10" id="KW-1133">Transmembrane helix</keyword>
<feature type="transmembrane region" description="Helical" evidence="10">
    <location>
        <begin position="146"/>
        <end position="169"/>
    </location>
</feature>
<evidence type="ECO:0000256" key="7">
    <source>
        <dbReference type="ARBA" id="ARBA00023136"/>
    </source>
</evidence>
<evidence type="ECO:0000256" key="3">
    <source>
        <dbReference type="ARBA" id="ARBA00022606"/>
    </source>
</evidence>
<evidence type="ECO:0000256" key="5">
    <source>
        <dbReference type="ARBA" id="ARBA00022725"/>
    </source>
</evidence>
<keyword evidence="3 10" id="KW-0716">Sensory transduction</keyword>
<feature type="transmembrane region" description="Helical" evidence="10">
    <location>
        <begin position="189"/>
        <end position="213"/>
    </location>
</feature>
<dbReference type="GeneID" id="108037282"/>
<reference evidence="13" key="2">
    <citation type="submission" date="2025-04" db="UniProtKB">
        <authorList>
            <consortium name="RefSeq"/>
        </authorList>
    </citation>
    <scope>IDENTIFICATION</scope>
</reference>
<dbReference type="EnsemblMetazoa" id="XM_017113817.1">
    <property type="protein sequence ID" value="XP_016969306.1"/>
    <property type="gene ID" value="LOC108037282"/>
</dbReference>
<keyword evidence="9 10" id="KW-0807">Transducer</keyword>
<evidence type="ECO:0000313" key="13">
    <source>
        <dbReference type="RefSeq" id="XP_016969306.1"/>
    </source>
</evidence>
<evidence type="ECO:0000256" key="2">
    <source>
        <dbReference type="ARBA" id="ARBA00022475"/>
    </source>
</evidence>
<accession>A0A6P4E763</accession>
<evidence type="ECO:0000256" key="10">
    <source>
        <dbReference type="RuleBase" id="RU351113"/>
    </source>
</evidence>
<dbReference type="CTD" id="43341"/>
<evidence type="ECO:0000256" key="1">
    <source>
        <dbReference type="ARBA" id="ARBA00004651"/>
    </source>
</evidence>
<keyword evidence="4 10" id="KW-0812">Transmembrane</keyword>
<evidence type="ECO:0000256" key="8">
    <source>
        <dbReference type="ARBA" id="ARBA00023170"/>
    </source>
</evidence>
<keyword evidence="5 10" id="KW-0552">Olfaction</keyword>
<evidence type="ECO:0000256" key="6">
    <source>
        <dbReference type="ARBA" id="ARBA00022989"/>
    </source>
</evidence>
<feature type="transmembrane region" description="Helical" evidence="10">
    <location>
        <begin position="267"/>
        <end position="289"/>
    </location>
</feature>
<reference evidence="12" key="1">
    <citation type="journal article" date="2021" name="Elife">
        <title>Highly contiguous assemblies of 101 drosophilid genomes.</title>
        <authorList>
            <person name="Kim B.Y."/>
            <person name="Wang J.R."/>
            <person name="Miller D.E."/>
            <person name="Barmina O."/>
            <person name="Delaney E."/>
            <person name="Thompson A."/>
            <person name="Comeault A.A."/>
            <person name="Peede D."/>
            <person name="D'Agostino E.R."/>
            <person name="Pelaez J."/>
            <person name="Aguilar J.M."/>
            <person name="Haji D."/>
            <person name="Matsunaga T."/>
            <person name="Armstrong E.E."/>
            <person name="Zych M."/>
            <person name="Ogawa Y."/>
            <person name="Stamenkovic-Radak M."/>
            <person name="Jelic M."/>
            <person name="Veselinovic M.S."/>
            <person name="Tanaskovic M."/>
            <person name="Eric P."/>
            <person name="Gao J.J."/>
            <person name="Katoh T.K."/>
            <person name="Toda M.J."/>
            <person name="Watabe H."/>
            <person name="Watada M."/>
            <person name="Davis J.S."/>
            <person name="Moyle L.C."/>
            <person name="Manoli G."/>
            <person name="Bertolini E."/>
            <person name="Kostal V."/>
            <person name="Hawley R.S."/>
            <person name="Takahashi A."/>
            <person name="Jones C.D."/>
            <person name="Price D.K."/>
            <person name="Whiteman N."/>
            <person name="Kopp A."/>
            <person name="Matute D.R."/>
            <person name="Petrov D.A."/>
        </authorList>
    </citation>
    <scope>NUCLEOTIDE SEQUENCE [LARGE SCALE GENOMIC DNA]</scope>
</reference>
<dbReference type="GO" id="GO:0004984">
    <property type="term" value="F:olfactory receptor activity"/>
    <property type="evidence" value="ECO:0007669"/>
    <property type="project" value="InterPro"/>
</dbReference>